<organism evidence="2 3">
    <name type="scientific">Clostridium aciditolerans</name>
    <dbReference type="NCBI Taxonomy" id="339861"/>
    <lineage>
        <taxon>Bacteria</taxon>
        <taxon>Bacillati</taxon>
        <taxon>Bacillota</taxon>
        <taxon>Clostridia</taxon>
        <taxon>Eubacteriales</taxon>
        <taxon>Clostridiaceae</taxon>
        <taxon>Clostridium</taxon>
    </lineage>
</organism>
<sequence>MEFRLNKIDPEVRNRVKETTSAGKVHTKSGIVINKDNQNKKNKNEESFDSELEKQVKKKEKKKLSVDAIKVQEVEVPAYKEELDSQTKDETAGYILDVRR</sequence>
<reference evidence="2" key="1">
    <citation type="submission" date="2020-12" db="EMBL/GenBank/DDBJ databases">
        <title>Clostridium thailandense sp. nov., a novel acetogenic bacterium isolated from peat land soil in Thailand.</title>
        <authorList>
            <person name="Chaikitkaew S."/>
            <person name="Birkeland N.K."/>
        </authorList>
    </citation>
    <scope>NUCLEOTIDE SEQUENCE</scope>
    <source>
        <strain evidence="2">DSM 17425</strain>
    </source>
</reference>
<feature type="compositionally biased region" description="Basic and acidic residues" evidence="1">
    <location>
        <begin position="37"/>
        <end position="54"/>
    </location>
</feature>
<feature type="region of interest" description="Disordered" evidence="1">
    <location>
        <begin position="18"/>
        <end position="54"/>
    </location>
</feature>
<dbReference type="RefSeq" id="WP_211142231.1">
    <property type="nucleotide sequence ID" value="NZ_JAEEGB010000008.1"/>
</dbReference>
<dbReference type="EMBL" id="JAEEGB010000008">
    <property type="protein sequence ID" value="MBI6872727.1"/>
    <property type="molecule type" value="Genomic_DNA"/>
</dbReference>
<keyword evidence="3" id="KW-1185">Reference proteome</keyword>
<evidence type="ECO:0000256" key="1">
    <source>
        <dbReference type="SAM" id="MobiDB-lite"/>
    </source>
</evidence>
<gene>
    <name evidence="2" type="ORF">I6U51_08375</name>
</gene>
<evidence type="ECO:0000313" key="3">
    <source>
        <dbReference type="Proteomes" id="UP000622687"/>
    </source>
</evidence>
<protein>
    <submittedName>
        <fullName evidence="2">Uncharacterized protein</fullName>
    </submittedName>
</protein>
<comment type="caution">
    <text evidence="2">The sequence shown here is derived from an EMBL/GenBank/DDBJ whole genome shotgun (WGS) entry which is preliminary data.</text>
</comment>
<dbReference type="Proteomes" id="UP000622687">
    <property type="component" value="Unassembled WGS sequence"/>
</dbReference>
<proteinExistence type="predicted"/>
<name>A0A934M323_9CLOT</name>
<dbReference type="AlphaFoldDB" id="A0A934M323"/>
<accession>A0A934M323</accession>
<evidence type="ECO:0000313" key="2">
    <source>
        <dbReference type="EMBL" id="MBI6872727.1"/>
    </source>
</evidence>